<protein>
    <submittedName>
        <fullName evidence="1">Uncharacterized protein</fullName>
    </submittedName>
</protein>
<dbReference type="AlphaFoldDB" id="A0A558HD38"/>
<name>A0A558HD38_9GAMM</name>
<dbReference type="InterPro" id="IPR008018">
    <property type="entry name" value="Phage_tail_attach_FII"/>
</dbReference>
<reference evidence="1 2" key="1">
    <citation type="submission" date="2019-07" db="EMBL/GenBank/DDBJ databases">
        <title>Diversity of Bacteria from Kongsfjorden, Arctic.</title>
        <authorList>
            <person name="Yu Y."/>
        </authorList>
    </citation>
    <scope>NUCLEOTIDE SEQUENCE [LARGE SCALE GENOMIC DNA]</scope>
    <source>
        <strain evidence="1 2">SM1923</strain>
    </source>
</reference>
<dbReference type="EMBL" id="VNFH01000046">
    <property type="protein sequence ID" value="TVU67004.1"/>
    <property type="molecule type" value="Genomic_DNA"/>
</dbReference>
<dbReference type="Pfam" id="PF05354">
    <property type="entry name" value="Phage_attach"/>
    <property type="match status" value="1"/>
</dbReference>
<dbReference type="GO" id="GO:0019068">
    <property type="term" value="P:virion assembly"/>
    <property type="evidence" value="ECO:0007669"/>
    <property type="project" value="InterPro"/>
</dbReference>
<dbReference type="Proteomes" id="UP000319941">
    <property type="component" value="Unassembled WGS sequence"/>
</dbReference>
<evidence type="ECO:0000313" key="2">
    <source>
        <dbReference type="Proteomes" id="UP000319941"/>
    </source>
</evidence>
<proteinExistence type="predicted"/>
<dbReference type="RefSeq" id="WP_144728132.1">
    <property type="nucleotide sequence ID" value="NZ_CAWOWR010000105.1"/>
</dbReference>
<organism evidence="1 2">
    <name type="scientific">Cobetia crustatorum</name>
    <dbReference type="NCBI Taxonomy" id="553385"/>
    <lineage>
        <taxon>Bacteria</taxon>
        <taxon>Pseudomonadati</taxon>
        <taxon>Pseudomonadota</taxon>
        <taxon>Gammaproteobacteria</taxon>
        <taxon>Oceanospirillales</taxon>
        <taxon>Halomonadaceae</taxon>
        <taxon>Cobetia</taxon>
    </lineage>
</organism>
<comment type="caution">
    <text evidence="1">The sequence shown here is derived from an EMBL/GenBank/DDBJ whole genome shotgun (WGS) entry which is preliminary data.</text>
</comment>
<gene>
    <name evidence="1" type="ORF">FQP86_17615</name>
</gene>
<accession>A0A558HD38</accession>
<keyword evidence="2" id="KW-1185">Reference proteome</keyword>
<evidence type="ECO:0000313" key="1">
    <source>
        <dbReference type="EMBL" id="TVU67004.1"/>
    </source>
</evidence>
<sequence>MGIDEIEAAANRLLFGVGGLSVPATVTPRGGAPIPTRIIIDRDATITDDYGIVLESRCEVGVLSEEVGRVDRGTLIDTGKPDDRWTLLEPIGDDGFEQRWTASRY</sequence>